<reference evidence="7 8" key="1">
    <citation type="submission" date="2020-08" db="EMBL/GenBank/DDBJ databases">
        <title>Genome sequence of Sphingomonas sediminicola KACC 15039T.</title>
        <authorList>
            <person name="Hyun D.-W."/>
            <person name="Bae J.-W."/>
        </authorList>
    </citation>
    <scope>NUCLEOTIDE SEQUENCE [LARGE SCALE GENOMIC DNA]</scope>
    <source>
        <strain evidence="7 8">KACC 15039</strain>
    </source>
</reference>
<feature type="domain" description="DNA methylase N-4/N-6" evidence="6">
    <location>
        <begin position="132"/>
        <end position="342"/>
    </location>
</feature>
<dbReference type="GO" id="GO:0008168">
    <property type="term" value="F:methyltransferase activity"/>
    <property type="evidence" value="ECO:0007669"/>
    <property type="project" value="UniProtKB-KW"/>
</dbReference>
<evidence type="ECO:0000313" key="7">
    <source>
        <dbReference type="EMBL" id="QNP45633.1"/>
    </source>
</evidence>
<dbReference type="EC" id="2.1.1.-" evidence="5"/>
<evidence type="ECO:0000256" key="5">
    <source>
        <dbReference type="RuleBase" id="RU362026"/>
    </source>
</evidence>
<dbReference type="PIRSF" id="PIRSF036758">
    <property type="entry name" value="Aden_M_ParB"/>
    <property type="match status" value="1"/>
</dbReference>
<dbReference type="EMBL" id="CP060782">
    <property type="protein sequence ID" value="QNP45633.1"/>
    <property type="molecule type" value="Genomic_DNA"/>
</dbReference>
<dbReference type="SUPFAM" id="SSF53335">
    <property type="entry name" value="S-adenosyl-L-methionine-dependent methyltransferases"/>
    <property type="match status" value="1"/>
</dbReference>
<keyword evidence="3" id="KW-0808">Transferase</keyword>
<dbReference type="PRINTS" id="PR00508">
    <property type="entry name" value="S21N4MTFRASE"/>
</dbReference>
<protein>
    <recommendedName>
        <fullName evidence="5">Methyltransferase</fullName>
        <ecNumber evidence="5">2.1.1.-</ecNumber>
    </recommendedName>
</protein>
<name>A0ABX6TDC3_9SPHN</name>
<dbReference type="Proteomes" id="UP000516105">
    <property type="component" value="Chromosome"/>
</dbReference>
<dbReference type="RefSeq" id="WP_187708588.1">
    <property type="nucleotide sequence ID" value="NZ_CP060782.1"/>
</dbReference>
<gene>
    <name evidence="7" type="ORF">H9L14_14075</name>
</gene>
<dbReference type="InterPro" id="IPR002052">
    <property type="entry name" value="DNA_methylase_N6_adenine_CS"/>
</dbReference>
<proteinExistence type="inferred from homology"/>
<dbReference type="InterPro" id="IPR015840">
    <property type="entry name" value="DNA_MeTrfase_ParB"/>
</dbReference>
<dbReference type="Pfam" id="PF01555">
    <property type="entry name" value="N6_N4_Mtase"/>
    <property type="match status" value="1"/>
</dbReference>
<keyword evidence="2 7" id="KW-0489">Methyltransferase</keyword>
<dbReference type="PROSITE" id="PS00092">
    <property type="entry name" value="N6_MTASE"/>
    <property type="match status" value="1"/>
</dbReference>
<dbReference type="InterPro" id="IPR029063">
    <property type="entry name" value="SAM-dependent_MTases_sf"/>
</dbReference>
<evidence type="ECO:0000256" key="3">
    <source>
        <dbReference type="ARBA" id="ARBA00022679"/>
    </source>
</evidence>
<dbReference type="InterPro" id="IPR001091">
    <property type="entry name" value="RM_Methyltransferase"/>
</dbReference>
<sequence length="381" mass="41918">MIAARKLGIEQLPVLYADDLSPADRHAMSLALNRLYELGEFDQAMLGALVMDLEVELPGLEFDELGFEAAEIDRAVAAHTRGSSRDEQTLPPIPSIVSNRGDVWLLDDHRVGCGDAADAEIYARLLEGRSANMVFTDPPYGCPVQGFVTTRAHREFVQASGDLDPEQLERFFRTWCEVMAVSAEPGAVIELCIDWRSASLLMSVAQDVFGPMINMAVWVKDRAGMGSFLRSQHELVLIFAAPGRKFRNNVELGKNGRHRSNVWRYPSALTFARTGVEGDLLEDHPTPKPKELIMDAILDCTSRGDTVLDPFLGSGSTLVAAEITSRKCVGIDLDPGYVDLAVRRWQSWTGRDAVLESSGRTFNDILADDRSGGEHGGRDRG</sequence>
<comment type="catalytic activity">
    <reaction evidence="4">
        <text>a 2'-deoxyadenosine in DNA + S-adenosyl-L-methionine = an N(6)-methyl-2'-deoxyadenosine in DNA + S-adenosyl-L-homocysteine + H(+)</text>
        <dbReference type="Rhea" id="RHEA:15197"/>
        <dbReference type="Rhea" id="RHEA-COMP:12418"/>
        <dbReference type="Rhea" id="RHEA-COMP:12419"/>
        <dbReference type="ChEBI" id="CHEBI:15378"/>
        <dbReference type="ChEBI" id="CHEBI:57856"/>
        <dbReference type="ChEBI" id="CHEBI:59789"/>
        <dbReference type="ChEBI" id="CHEBI:90615"/>
        <dbReference type="ChEBI" id="CHEBI:90616"/>
        <dbReference type="EC" id="2.1.1.72"/>
    </reaction>
</comment>
<evidence type="ECO:0000256" key="1">
    <source>
        <dbReference type="ARBA" id="ARBA00006594"/>
    </source>
</evidence>
<dbReference type="InterPro" id="IPR002941">
    <property type="entry name" value="DNA_methylase_N4/N6"/>
</dbReference>
<dbReference type="Gene3D" id="3.40.50.150">
    <property type="entry name" value="Vaccinia Virus protein VP39"/>
    <property type="match status" value="1"/>
</dbReference>
<keyword evidence="8" id="KW-1185">Reference proteome</keyword>
<comment type="similarity">
    <text evidence="1 5">Belongs to the N(4)/N(6)-methyltransferase family.</text>
</comment>
<dbReference type="GO" id="GO:0032259">
    <property type="term" value="P:methylation"/>
    <property type="evidence" value="ECO:0007669"/>
    <property type="project" value="UniProtKB-KW"/>
</dbReference>
<evidence type="ECO:0000259" key="6">
    <source>
        <dbReference type="Pfam" id="PF01555"/>
    </source>
</evidence>
<evidence type="ECO:0000256" key="2">
    <source>
        <dbReference type="ARBA" id="ARBA00022603"/>
    </source>
</evidence>
<organism evidence="7 8">
    <name type="scientific">Sphingomonas sediminicola</name>
    <dbReference type="NCBI Taxonomy" id="386874"/>
    <lineage>
        <taxon>Bacteria</taxon>
        <taxon>Pseudomonadati</taxon>
        <taxon>Pseudomonadota</taxon>
        <taxon>Alphaproteobacteria</taxon>
        <taxon>Sphingomonadales</taxon>
        <taxon>Sphingomonadaceae</taxon>
        <taxon>Sphingomonas</taxon>
    </lineage>
</organism>
<accession>A0ABX6TDC3</accession>
<evidence type="ECO:0000313" key="8">
    <source>
        <dbReference type="Proteomes" id="UP000516105"/>
    </source>
</evidence>
<evidence type="ECO:0000256" key="4">
    <source>
        <dbReference type="ARBA" id="ARBA00047942"/>
    </source>
</evidence>